<reference evidence="2" key="1">
    <citation type="journal article" date="2005" name="Nature">
        <title>The map-based sequence of the rice genome.</title>
        <authorList>
            <consortium name="International rice genome sequencing project (IRGSP)"/>
            <person name="Matsumoto T."/>
            <person name="Wu J."/>
            <person name="Kanamori H."/>
            <person name="Katayose Y."/>
            <person name="Fujisawa M."/>
            <person name="Namiki N."/>
            <person name="Mizuno H."/>
            <person name="Yamamoto K."/>
            <person name="Antonio B.A."/>
            <person name="Baba T."/>
            <person name="Sakata K."/>
            <person name="Nagamura Y."/>
            <person name="Aoki H."/>
            <person name="Arikawa K."/>
            <person name="Arita K."/>
            <person name="Bito T."/>
            <person name="Chiden Y."/>
            <person name="Fujitsuka N."/>
            <person name="Fukunaka R."/>
            <person name="Hamada M."/>
            <person name="Harada C."/>
            <person name="Hayashi A."/>
            <person name="Hijishita S."/>
            <person name="Honda M."/>
            <person name="Hosokawa S."/>
            <person name="Ichikawa Y."/>
            <person name="Idonuma A."/>
            <person name="Iijima M."/>
            <person name="Ikeda M."/>
            <person name="Ikeno M."/>
            <person name="Ito K."/>
            <person name="Ito S."/>
            <person name="Ito T."/>
            <person name="Ito Y."/>
            <person name="Ito Y."/>
            <person name="Iwabuchi A."/>
            <person name="Kamiya K."/>
            <person name="Karasawa W."/>
            <person name="Kurita K."/>
            <person name="Katagiri S."/>
            <person name="Kikuta A."/>
            <person name="Kobayashi H."/>
            <person name="Kobayashi N."/>
            <person name="Machita K."/>
            <person name="Maehara T."/>
            <person name="Masukawa M."/>
            <person name="Mizubayashi T."/>
            <person name="Mukai Y."/>
            <person name="Nagasaki H."/>
            <person name="Nagata Y."/>
            <person name="Naito S."/>
            <person name="Nakashima M."/>
            <person name="Nakama Y."/>
            <person name="Nakamichi Y."/>
            <person name="Nakamura M."/>
            <person name="Meguro A."/>
            <person name="Negishi M."/>
            <person name="Ohta I."/>
            <person name="Ohta T."/>
            <person name="Okamoto M."/>
            <person name="Ono N."/>
            <person name="Saji S."/>
            <person name="Sakaguchi M."/>
            <person name="Sakai K."/>
            <person name="Shibata M."/>
            <person name="Shimokawa T."/>
            <person name="Song J."/>
            <person name="Takazaki Y."/>
            <person name="Terasawa K."/>
            <person name="Tsugane M."/>
            <person name="Tsuji K."/>
            <person name="Ueda S."/>
            <person name="Waki K."/>
            <person name="Yamagata H."/>
            <person name="Yamamoto M."/>
            <person name="Yamamoto S."/>
            <person name="Yamane H."/>
            <person name="Yoshiki S."/>
            <person name="Yoshihara R."/>
            <person name="Yukawa K."/>
            <person name="Zhong H."/>
            <person name="Yano M."/>
            <person name="Yuan Q."/>
            <person name="Ouyang S."/>
            <person name="Liu J."/>
            <person name="Jones K.M."/>
            <person name="Gansberger K."/>
            <person name="Moffat K."/>
            <person name="Hill J."/>
            <person name="Bera J."/>
            <person name="Fadrosh D."/>
            <person name="Jin S."/>
            <person name="Johri S."/>
            <person name="Kim M."/>
            <person name="Overton L."/>
            <person name="Reardon M."/>
            <person name="Tsitrin T."/>
            <person name="Vuong H."/>
            <person name="Weaver B."/>
            <person name="Ciecko A."/>
            <person name="Tallon L."/>
            <person name="Jackson J."/>
            <person name="Pai G."/>
            <person name="Aken S.V."/>
            <person name="Utterback T."/>
            <person name="Reidmuller S."/>
            <person name="Feldblyum T."/>
            <person name="Hsiao J."/>
            <person name="Zismann V."/>
            <person name="Iobst S."/>
            <person name="de Vazeille A.R."/>
            <person name="Buell C.R."/>
            <person name="Ying K."/>
            <person name="Li Y."/>
            <person name="Lu T."/>
            <person name="Huang Y."/>
            <person name="Zhao Q."/>
            <person name="Feng Q."/>
            <person name="Zhang L."/>
            <person name="Zhu J."/>
            <person name="Weng Q."/>
            <person name="Mu J."/>
            <person name="Lu Y."/>
            <person name="Fan D."/>
            <person name="Liu Y."/>
            <person name="Guan J."/>
            <person name="Zhang Y."/>
            <person name="Yu S."/>
            <person name="Liu X."/>
            <person name="Zhang Y."/>
            <person name="Hong G."/>
            <person name="Han B."/>
            <person name="Choisne N."/>
            <person name="Demange N."/>
            <person name="Orjeda G."/>
            <person name="Samain S."/>
            <person name="Cattolico L."/>
            <person name="Pelletier E."/>
            <person name="Couloux A."/>
            <person name="Segurens B."/>
            <person name="Wincker P."/>
            <person name="D'Hont A."/>
            <person name="Scarpelli C."/>
            <person name="Weissenbach J."/>
            <person name="Salanoubat M."/>
            <person name="Quetier F."/>
            <person name="Yu Y."/>
            <person name="Kim H.R."/>
            <person name="Rambo T."/>
            <person name="Currie J."/>
            <person name="Collura K."/>
            <person name="Luo M."/>
            <person name="Yang T."/>
            <person name="Ammiraju J.S.S."/>
            <person name="Engler F."/>
            <person name="Soderlund C."/>
            <person name="Wing R.A."/>
            <person name="Palmer L.E."/>
            <person name="de la Bastide M."/>
            <person name="Spiegel L."/>
            <person name="Nascimento L."/>
            <person name="Zutavern T."/>
            <person name="O'Shaughnessy A."/>
            <person name="Dike S."/>
            <person name="Dedhia N."/>
            <person name="Preston R."/>
            <person name="Balija V."/>
            <person name="McCombie W.R."/>
            <person name="Chow T."/>
            <person name="Chen H."/>
            <person name="Chung M."/>
            <person name="Chen C."/>
            <person name="Shaw J."/>
            <person name="Wu H."/>
            <person name="Hsiao K."/>
            <person name="Chao Y."/>
            <person name="Chu M."/>
            <person name="Cheng C."/>
            <person name="Hour A."/>
            <person name="Lee P."/>
            <person name="Lin S."/>
            <person name="Lin Y."/>
            <person name="Liou J."/>
            <person name="Liu S."/>
            <person name="Hsing Y."/>
            <person name="Raghuvanshi S."/>
            <person name="Mohanty A."/>
            <person name="Bharti A.K."/>
            <person name="Gaur A."/>
            <person name="Gupta V."/>
            <person name="Kumar D."/>
            <person name="Ravi V."/>
            <person name="Vij S."/>
            <person name="Kapur A."/>
            <person name="Khurana P."/>
            <person name="Khurana P."/>
            <person name="Khurana J.P."/>
            <person name="Tyagi A.K."/>
            <person name="Gaikwad K."/>
            <person name="Singh A."/>
            <person name="Dalal V."/>
            <person name="Srivastava S."/>
            <person name="Dixit A."/>
            <person name="Pal A.K."/>
            <person name="Ghazi I.A."/>
            <person name="Yadav M."/>
            <person name="Pandit A."/>
            <person name="Bhargava A."/>
            <person name="Sureshbabu K."/>
            <person name="Batra K."/>
            <person name="Sharma T.R."/>
            <person name="Mohapatra T."/>
            <person name="Singh N.K."/>
            <person name="Messing J."/>
            <person name="Nelson A.B."/>
            <person name="Fuks G."/>
            <person name="Kavchok S."/>
            <person name="Keizer G."/>
            <person name="Linton E."/>
            <person name="Llaca V."/>
            <person name="Song R."/>
            <person name="Tanyolac B."/>
            <person name="Young S."/>
            <person name="Ho-Il K."/>
            <person name="Hahn J.H."/>
            <person name="Sangsakoo G."/>
            <person name="Vanavichit A."/>
            <person name="de Mattos Luiz.A.T."/>
            <person name="Zimmer P.D."/>
            <person name="Malone G."/>
            <person name="Dellagostin O."/>
            <person name="de Oliveira A.C."/>
            <person name="Bevan M."/>
            <person name="Bancroft I."/>
            <person name="Minx P."/>
            <person name="Cordum H."/>
            <person name="Wilson R."/>
            <person name="Cheng Z."/>
            <person name="Jin W."/>
            <person name="Jiang J."/>
            <person name="Leong S.A."/>
            <person name="Iwama H."/>
            <person name="Gojobori T."/>
            <person name="Itoh T."/>
            <person name="Niimura Y."/>
            <person name="Fujii Y."/>
            <person name="Habara T."/>
            <person name="Sakai H."/>
            <person name="Sato Y."/>
            <person name="Wilson G."/>
            <person name="Kumar K."/>
            <person name="McCouch S."/>
            <person name="Juretic N."/>
            <person name="Hoen D."/>
            <person name="Wright S."/>
            <person name="Bruskiewich R."/>
            <person name="Bureau T."/>
            <person name="Miyao A."/>
            <person name="Hirochika H."/>
            <person name="Nishikawa T."/>
            <person name="Kadowaki K."/>
            <person name="Sugiura M."/>
            <person name="Burr B."/>
            <person name="Sasaki T."/>
        </authorList>
    </citation>
    <scope>NUCLEOTIDE SEQUENCE [LARGE SCALE GENOMIC DNA]</scope>
    <source>
        <strain evidence="2">cv. Nipponbare</strain>
    </source>
</reference>
<dbReference type="AlphaFoldDB" id="A0A0P0WTH6"/>
<accession>A0A0P0WTH6</accession>
<gene>
    <name evidence="1" type="ordered locus">Os06g0171450</name>
    <name evidence="1" type="ORF">OSNPB_060171450</name>
</gene>
<sequence length="96" mass="9731">MSILPVDLSAPKPTLWFPCASGVPGGTTASFLVAGLQTNIREEERLFSMENTSTSPLHCRGSSQSAPSSQSAAAACEVGDHHALTCASSAAAPCPG</sequence>
<proteinExistence type="predicted"/>
<evidence type="ECO:0000313" key="1">
    <source>
        <dbReference type="EMBL" id="BAS96381.1"/>
    </source>
</evidence>
<dbReference type="InParanoid" id="A0A0P0WTH6"/>
<evidence type="ECO:0000313" key="2">
    <source>
        <dbReference type="Proteomes" id="UP000059680"/>
    </source>
</evidence>
<dbReference type="EMBL" id="AP014962">
    <property type="protein sequence ID" value="BAS96381.1"/>
    <property type="molecule type" value="Genomic_DNA"/>
</dbReference>
<dbReference type="Proteomes" id="UP000059680">
    <property type="component" value="Chromosome 6"/>
</dbReference>
<protein>
    <submittedName>
        <fullName evidence="1">Os06g0171450 protein</fullName>
    </submittedName>
</protein>
<keyword evidence="2" id="KW-1185">Reference proteome</keyword>
<dbReference type="PaxDb" id="39947-A0A0P0WTH6"/>
<reference evidence="1 2" key="2">
    <citation type="journal article" date="2013" name="Plant Cell Physiol.">
        <title>Rice Annotation Project Database (RAP-DB): an integrative and interactive database for rice genomics.</title>
        <authorList>
            <person name="Sakai H."/>
            <person name="Lee S.S."/>
            <person name="Tanaka T."/>
            <person name="Numa H."/>
            <person name="Kim J."/>
            <person name="Kawahara Y."/>
            <person name="Wakimoto H."/>
            <person name="Yang C.C."/>
            <person name="Iwamoto M."/>
            <person name="Abe T."/>
            <person name="Yamada Y."/>
            <person name="Muto A."/>
            <person name="Inokuchi H."/>
            <person name="Ikemura T."/>
            <person name="Matsumoto T."/>
            <person name="Sasaki T."/>
            <person name="Itoh T."/>
        </authorList>
    </citation>
    <scope>NUCLEOTIDE SEQUENCE [LARGE SCALE GENOMIC DNA]</scope>
    <source>
        <strain evidence="2">cv. Nipponbare</strain>
    </source>
</reference>
<organism evidence="1 2">
    <name type="scientific">Oryza sativa subsp. japonica</name>
    <name type="common">Rice</name>
    <dbReference type="NCBI Taxonomy" id="39947"/>
    <lineage>
        <taxon>Eukaryota</taxon>
        <taxon>Viridiplantae</taxon>
        <taxon>Streptophyta</taxon>
        <taxon>Embryophyta</taxon>
        <taxon>Tracheophyta</taxon>
        <taxon>Spermatophyta</taxon>
        <taxon>Magnoliopsida</taxon>
        <taxon>Liliopsida</taxon>
        <taxon>Poales</taxon>
        <taxon>Poaceae</taxon>
        <taxon>BOP clade</taxon>
        <taxon>Oryzoideae</taxon>
        <taxon>Oryzeae</taxon>
        <taxon>Oryzinae</taxon>
        <taxon>Oryza</taxon>
        <taxon>Oryza sativa</taxon>
    </lineage>
</organism>
<name>A0A0P0WTH6_ORYSJ</name>
<reference evidence="1 2" key="3">
    <citation type="journal article" date="2013" name="Rice">
        <title>Improvement of the Oryza sativa Nipponbare reference genome using next generation sequence and optical map data.</title>
        <authorList>
            <person name="Kawahara Y."/>
            <person name="de la Bastide M."/>
            <person name="Hamilton J.P."/>
            <person name="Kanamori H."/>
            <person name="McCombie W.R."/>
            <person name="Ouyang S."/>
            <person name="Schwartz D.C."/>
            <person name="Tanaka T."/>
            <person name="Wu J."/>
            <person name="Zhou S."/>
            <person name="Childs K.L."/>
            <person name="Davidson R.M."/>
            <person name="Lin H."/>
            <person name="Quesada-Ocampo L."/>
            <person name="Vaillancourt B."/>
            <person name="Sakai H."/>
            <person name="Lee S.S."/>
            <person name="Kim J."/>
            <person name="Numa H."/>
            <person name="Itoh T."/>
            <person name="Buell C.R."/>
            <person name="Matsumoto T."/>
        </authorList>
    </citation>
    <scope>NUCLEOTIDE SEQUENCE [LARGE SCALE GENOMIC DNA]</scope>
    <source>
        <strain evidence="2">cv. Nipponbare</strain>
    </source>
</reference>